<organism evidence="2 4">
    <name type="scientific">Medicago truncatula</name>
    <name type="common">Barrel medic</name>
    <name type="synonym">Medicago tribuloides</name>
    <dbReference type="NCBI Taxonomy" id="3880"/>
    <lineage>
        <taxon>Eukaryota</taxon>
        <taxon>Viridiplantae</taxon>
        <taxon>Streptophyta</taxon>
        <taxon>Embryophyta</taxon>
        <taxon>Tracheophyta</taxon>
        <taxon>Spermatophyta</taxon>
        <taxon>Magnoliopsida</taxon>
        <taxon>eudicotyledons</taxon>
        <taxon>Gunneridae</taxon>
        <taxon>Pentapetalae</taxon>
        <taxon>rosids</taxon>
        <taxon>fabids</taxon>
        <taxon>Fabales</taxon>
        <taxon>Fabaceae</taxon>
        <taxon>Papilionoideae</taxon>
        <taxon>50 kb inversion clade</taxon>
        <taxon>NPAAA clade</taxon>
        <taxon>Hologalegina</taxon>
        <taxon>IRL clade</taxon>
        <taxon>Trifolieae</taxon>
        <taxon>Medicago</taxon>
    </lineage>
</organism>
<dbReference type="AlphaFoldDB" id="G7K4M0"/>
<evidence type="ECO:0000256" key="1">
    <source>
        <dbReference type="SAM" id="Coils"/>
    </source>
</evidence>
<feature type="coiled-coil region" evidence="1">
    <location>
        <begin position="35"/>
        <end position="91"/>
    </location>
</feature>
<dbReference type="EnsemblPlants" id="AET00736">
    <property type="protein sequence ID" value="AET00736"/>
    <property type="gene ID" value="MTR_5g095360"/>
</dbReference>
<evidence type="ECO:0000313" key="4">
    <source>
        <dbReference type="Proteomes" id="UP000002051"/>
    </source>
</evidence>
<reference evidence="2 4" key="2">
    <citation type="journal article" date="2014" name="BMC Genomics">
        <title>An improved genome release (version Mt4.0) for the model legume Medicago truncatula.</title>
        <authorList>
            <person name="Tang H."/>
            <person name="Krishnakumar V."/>
            <person name="Bidwell S."/>
            <person name="Rosen B."/>
            <person name="Chan A."/>
            <person name="Zhou S."/>
            <person name="Gentzbittel L."/>
            <person name="Childs K.L."/>
            <person name="Yandell M."/>
            <person name="Gundlach H."/>
            <person name="Mayer K.F."/>
            <person name="Schwartz D.C."/>
            <person name="Town C.D."/>
        </authorList>
    </citation>
    <scope>GENOME REANNOTATION</scope>
    <source>
        <strain evidence="3 4">cv. Jemalong A17</strain>
    </source>
</reference>
<reference evidence="3" key="3">
    <citation type="submission" date="2015-04" db="UniProtKB">
        <authorList>
            <consortium name="EnsemblPlants"/>
        </authorList>
    </citation>
    <scope>IDENTIFICATION</scope>
    <source>
        <strain evidence="3">cv. Jemalong A17</strain>
    </source>
</reference>
<keyword evidence="4" id="KW-1185">Reference proteome</keyword>
<reference evidence="2 4" key="1">
    <citation type="journal article" date="2011" name="Nature">
        <title>The Medicago genome provides insight into the evolution of rhizobial symbioses.</title>
        <authorList>
            <person name="Young N.D."/>
            <person name="Debelle F."/>
            <person name="Oldroyd G.E."/>
            <person name="Geurts R."/>
            <person name="Cannon S.B."/>
            <person name="Udvardi M.K."/>
            <person name="Benedito V.A."/>
            <person name="Mayer K.F."/>
            <person name="Gouzy J."/>
            <person name="Schoof H."/>
            <person name="Van de Peer Y."/>
            <person name="Proost S."/>
            <person name="Cook D.R."/>
            <person name="Meyers B.C."/>
            <person name="Spannagl M."/>
            <person name="Cheung F."/>
            <person name="De Mita S."/>
            <person name="Krishnakumar V."/>
            <person name="Gundlach H."/>
            <person name="Zhou S."/>
            <person name="Mudge J."/>
            <person name="Bharti A.K."/>
            <person name="Murray J.D."/>
            <person name="Naoumkina M.A."/>
            <person name="Rosen B."/>
            <person name="Silverstein K.A."/>
            <person name="Tang H."/>
            <person name="Rombauts S."/>
            <person name="Zhao P.X."/>
            <person name="Zhou P."/>
            <person name="Barbe V."/>
            <person name="Bardou P."/>
            <person name="Bechner M."/>
            <person name="Bellec A."/>
            <person name="Berger A."/>
            <person name="Berges H."/>
            <person name="Bidwell S."/>
            <person name="Bisseling T."/>
            <person name="Choisne N."/>
            <person name="Couloux A."/>
            <person name="Denny R."/>
            <person name="Deshpande S."/>
            <person name="Dai X."/>
            <person name="Doyle J.J."/>
            <person name="Dudez A.M."/>
            <person name="Farmer A.D."/>
            <person name="Fouteau S."/>
            <person name="Franken C."/>
            <person name="Gibelin C."/>
            <person name="Gish J."/>
            <person name="Goldstein S."/>
            <person name="Gonzalez A.J."/>
            <person name="Green P.J."/>
            <person name="Hallab A."/>
            <person name="Hartog M."/>
            <person name="Hua A."/>
            <person name="Humphray S.J."/>
            <person name="Jeong D.H."/>
            <person name="Jing Y."/>
            <person name="Jocker A."/>
            <person name="Kenton S.M."/>
            <person name="Kim D.J."/>
            <person name="Klee K."/>
            <person name="Lai H."/>
            <person name="Lang C."/>
            <person name="Lin S."/>
            <person name="Macmil S.L."/>
            <person name="Magdelenat G."/>
            <person name="Matthews L."/>
            <person name="McCorrison J."/>
            <person name="Monaghan E.L."/>
            <person name="Mun J.H."/>
            <person name="Najar F.Z."/>
            <person name="Nicholson C."/>
            <person name="Noirot C."/>
            <person name="O'Bleness M."/>
            <person name="Paule C.R."/>
            <person name="Poulain J."/>
            <person name="Prion F."/>
            <person name="Qin B."/>
            <person name="Qu C."/>
            <person name="Retzel E.F."/>
            <person name="Riddle C."/>
            <person name="Sallet E."/>
            <person name="Samain S."/>
            <person name="Samson N."/>
            <person name="Sanders I."/>
            <person name="Saurat O."/>
            <person name="Scarpelli C."/>
            <person name="Schiex T."/>
            <person name="Segurens B."/>
            <person name="Severin A.J."/>
            <person name="Sherrier D.J."/>
            <person name="Shi R."/>
            <person name="Sims S."/>
            <person name="Singer S.R."/>
            <person name="Sinharoy S."/>
            <person name="Sterck L."/>
            <person name="Viollet A."/>
            <person name="Wang B.B."/>
            <person name="Wang K."/>
            <person name="Wang M."/>
            <person name="Wang X."/>
            <person name="Warfsmann J."/>
            <person name="Weissenbach J."/>
            <person name="White D.D."/>
            <person name="White J.D."/>
            <person name="Wiley G.B."/>
            <person name="Wincker P."/>
            <person name="Xing Y."/>
            <person name="Yang L."/>
            <person name="Yao Z."/>
            <person name="Ying F."/>
            <person name="Zhai J."/>
            <person name="Zhou L."/>
            <person name="Zuber A."/>
            <person name="Denarie J."/>
            <person name="Dixon R.A."/>
            <person name="May G.D."/>
            <person name="Schwartz D.C."/>
            <person name="Rogers J."/>
            <person name="Quetier F."/>
            <person name="Town C.D."/>
            <person name="Roe B.A."/>
        </authorList>
    </citation>
    <scope>NUCLEOTIDE SEQUENCE [LARGE SCALE GENOMIC DNA]</scope>
    <source>
        <strain evidence="2">A17</strain>
        <strain evidence="3 4">cv. Jemalong A17</strain>
    </source>
</reference>
<evidence type="ECO:0000313" key="2">
    <source>
        <dbReference type="EMBL" id="AET00736.1"/>
    </source>
</evidence>
<dbReference type="EMBL" id="CM001221">
    <property type="protein sequence ID" value="AET00736.1"/>
    <property type="molecule type" value="Genomic_DNA"/>
</dbReference>
<proteinExistence type="predicted"/>
<dbReference type="PaxDb" id="3880-AET00736"/>
<gene>
    <name evidence="2" type="ordered locus">MTR_5g095360</name>
</gene>
<sequence length="130" mass="15355">MSRYKKLQAEILHLQEKFELERLTRFQAEEDLRKREELCERGIRAQNNYEKLLKEVKEKTSLGDRDIIGELRKKNSELELEVRELRKLKDAPDESSSGSSVGDIRDVKGDLRRRSWVPSRKLTFSPLINN</sequence>
<evidence type="ECO:0000313" key="3">
    <source>
        <dbReference type="EnsemblPlants" id="AET00736"/>
    </source>
</evidence>
<dbReference type="HOGENOM" id="CLU_1941234_0_0_1"/>
<accession>G7K4M0</accession>
<keyword evidence="1" id="KW-0175">Coiled coil</keyword>
<name>G7K4M0_MEDTR</name>
<dbReference type="Proteomes" id="UP000002051">
    <property type="component" value="Chromosome 5"/>
</dbReference>
<protein>
    <submittedName>
        <fullName evidence="2 3">Uncharacterized protein</fullName>
    </submittedName>
</protein>